<proteinExistence type="predicted"/>
<dbReference type="RefSeq" id="WP_238225205.1">
    <property type="nucleotide sequence ID" value="NZ_BAAADH010000077.1"/>
</dbReference>
<evidence type="ECO:0000313" key="1">
    <source>
        <dbReference type="EMBL" id="GJE65768.1"/>
    </source>
</evidence>
<organism evidence="1 2">
    <name type="scientific">Methylorubrum aminovorans</name>
    <dbReference type="NCBI Taxonomy" id="269069"/>
    <lineage>
        <taxon>Bacteria</taxon>
        <taxon>Pseudomonadati</taxon>
        <taxon>Pseudomonadota</taxon>
        <taxon>Alphaproteobacteria</taxon>
        <taxon>Hyphomicrobiales</taxon>
        <taxon>Methylobacteriaceae</taxon>
        <taxon>Methylorubrum</taxon>
    </lineage>
</organism>
<reference evidence="1" key="2">
    <citation type="submission" date="2021-08" db="EMBL/GenBank/DDBJ databases">
        <authorList>
            <person name="Tani A."/>
            <person name="Ola A."/>
            <person name="Ogura Y."/>
            <person name="Katsura K."/>
            <person name="Hayashi T."/>
        </authorList>
    </citation>
    <scope>NUCLEOTIDE SEQUENCE</scope>
    <source>
        <strain evidence="1">NBRC 15686</strain>
    </source>
</reference>
<dbReference type="EMBL" id="BPRC01000010">
    <property type="protein sequence ID" value="GJE65768.1"/>
    <property type="molecule type" value="Genomic_DNA"/>
</dbReference>
<sequence>MAFLNTLGAVPRCGQWRLRLVLRTGSSDGRLDLSEAGLIDFSAASDVALHVVRRDGRCTGHDHLPLLTASASAGTLFVSNPGIVEALFPTGWSACVPPGLYDVRVLTTVGPETALIFSEPVELR</sequence>
<evidence type="ECO:0000313" key="2">
    <source>
        <dbReference type="Proteomes" id="UP001055039"/>
    </source>
</evidence>
<comment type="caution">
    <text evidence="1">The sequence shown here is derived from an EMBL/GenBank/DDBJ whole genome shotgun (WGS) entry which is preliminary data.</text>
</comment>
<dbReference type="Proteomes" id="UP001055039">
    <property type="component" value="Unassembled WGS sequence"/>
</dbReference>
<keyword evidence="2" id="KW-1185">Reference proteome</keyword>
<reference evidence="1" key="1">
    <citation type="journal article" date="2021" name="Front. Microbiol.">
        <title>Comprehensive Comparative Genomics and Phenotyping of Methylobacterium Species.</title>
        <authorList>
            <person name="Alessa O."/>
            <person name="Ogura Y."/>
            <person name="Fujitani Y."/>
            <person name="Takami H."/>
            <person name="Hayashi T."/>
            <person name="Sahin N."/>
            <person name="Tani A."/>
        </authorList>
    </citation>
    <scope>NUCLEOTIDE SEQUENCE</scope>
    <source>
        <strain evidence="1">NBRC 15686</strain>
    </source>
</reference>
<accession>A0ABQ4UGT9</accession>
<protein>
    <submittedName>
        <fullName evidence="1">Uncharacterized protein</fullName>
    </submittedName>
</protein>
<name>A0ABQ4UGT9_9HYPH</name>
<gene>
    <name evidence="1" type="ORF">LNAOJCKE_2981</name>
</gene>